<protein>
    <submittedName>
        <fullName evidence="1">Uncharacterized protein</fullName>
    </submittedName>
</protein>
<comment type="caution">
    <text evidence="1">The sequence shown here is derived from an EMBL/GenBank/DDBJ whole genome shotgun (WGS) entry which is preliminary data.</text>
</comment>
<organism evidence="1 2">
    <name type="scientific">Lecanicillium saksenae</name>
    <dbReference type="NCBI Taxonomy" id="468837"/>
    <lineage>
        <taxon>Eukaryota</taxon>
        <taxon>Fungi</taxon>
        <taxon>Dikarya</taxon>
        <taxon>Ascomycota</taxon>
        <taxon>Pezizomycotina</taxon>
        <taxon>Sordariomycetes</taxon>
        <taxon>Hypocreomycetidae</taxon>
        <taxon>Hypocreales</taxon>
        <taxon>Cordycipitaceae</taxon>
        <taxon>Lecanicillium</taxon>
    </lineage>
</organism>
<dbReference type="EMBL" id="JANAKD010001768">
    <property type="protein sequence ID" value="KAJ3476629.1"/>
    <property type="molecule type" value="Genomic_DNA"/>
</dbReference>
<reference evidence="1" key="1">
    <citation type="submission" date="2022-07" db="EMBL/GenBank/DDBJ databases">
        <title>Genome Sequence of Lecanicillium saksenae.</title>
        <authorList>
            <person name="Buettner E."/>
        </authorList>
    </citation>
    <scope>NUCLEOTIDE SEQUENCE</scope>
    <source>
        <strain evidence="1">VT-O1</strain>
    </source>
</reference>
<evidence type="ECO:0000313" key="2">
    <source>
        <dbReference type="Proteomes" id="UP001148737"/>
    </source>
</evidence>
<sequence>MYIYIILTVTLSHPSHPSSHTSNRSLLFVCSRQRRKTLWSLFQTTPIYDHPVSRPSPTNRAAPPAAQHAISGATHGSAYSCFADGVTGSLEVGKKADFVVVEMEPTPEKLIDGVVTETWFEGKRVYKKE</sequence>
<name>A0ACC1QKZ5_9HYPO</name>
<keyword evidence="2" id="KW-1185">Reference proteome</keyword>
<gene>
    <name evidence="1" type="ORF">NLG97_g9066</name>
</gene>
<proteinExistence type="predicted"/>
<dbReference type="Proteomes" id="UP001148737">
    <property type="component" value="Unassembled WGS sequence"/>
</dbReference>
<evidence type="ECO:0000313" key="1">
    <source>
        <dbReference type="EMBL" id="KAJ3476629.1"/>
    </source>
</evidence>
<accession>A0ACC1QKZ5</accession>